<dbReference type="InterPro" id="IPR011712">
    <property type="entry name" value="Sig_transdc_His_kin_sub3_dim/P"/>
</dbReference>
<feature type="domain" description="Histidine kinase" evidence="6">
    <location>
        <begin position="330"/>
        <end position="422"/>
    </location>
</feature>
<name>A0A8J3C2Y3_9ACTN</name>
<dbReference type="GO" id="GO:0000155">
    <property type="term" value="F:phosphorelay sensor kinase activity"/>
    <property type="evidence" value="ECO:0007669"/>
    <property type="project" value="InterPro"/>
</dbReference>
<gene>
    <name evidence="7" type="ORF">GCM10012284_50710</name>
</gene>
<dbReference type="RefSeq" id="WP_189081817.1">
    <property type="nucleotide sequence ID" value="NZ_BMMX01000033.1"/>
</dbReference>
<keyword evidence="2" id="KW-0418">Kinase</keyword>
<dbReference type="InterPro" id="IPR036890">
    <property type="entry name" value="HATPase_C_sf"/>
</dbReference>
<feature type="transmembrane region" description="Helical" evidence="5">
    <location>
        <begin position="50"/>
        <end position="68"/>
    </location>
</feature>
<feature type="transmembrane region" description="Helical" evidence="5">
    <location>
        <begin position="20"/>
        <end position="38"/>
    </location>
</feature>
<sequence length="427" mass="46220">MTDRGAMRGLDQWRQRLDRWVLLVPYACLAGSVALSLVADAFRLLPAKPFLWGLALSVVAAAWLAWFVTLHPQWEHRRGLMAVFFLGHLLLIFLLIWVNPLYGFYGWTGYLVLVYALPGRWRLVGAGAVACSGAISQIGGFDTLTALNGRIAFAMVLALNLVIAVGMTHLTTATHEQSNRRAAMIDELAEANERLEAALQENAGLHAQLLNQAREAGVLDERQRMAGEIHDVLAQGLTGIVTQLEAADAARSRPNDLCRHLDTAKRLARDSLAEARRSVQALRPQNLDAAALPDAIDEVVRGWSRLNDVTAELITTGTPRPLLPEIETTLLRTAQEALANVARHAGATRVALTLSYMEDLVSLDVRDDGTGFDPEAPLAADYPGGYGLNAMRERVIRIAGRLDVESEPGAGTAISARVPAIAQGAAA</sequence>
<dbReference type="InterPro" id="IPR003594">
    <property type="entry name" value="HATPase_dom"/>
</dbReference>
<reference evidence="7" key="2">
    <citation type="submission" date="2020-09" db="EMBL/GenBank/DDBJ databases">
        <authorList>
            <person name="Sun Q."/>
            <person name="Zhou Y."/>
        </authorList>
    </citation>
    <scope>NUCLEOTIDE SEQUENCE</scope>
    <source>
        <strain evidence="7">CGMCC 4.7299</strain>
    </source>
</reference>
<keyword evidence="4" id="KW-0175">Coiled coil</keyword>
<protein>
    <recommendedName>
        <fullName evidence="6">Histidine kinase domain-containing protein</fullName>
    </recommendedName>
</protein>
<evidence type="ECO:0000259" key="6">
    <source>
        <dbReference type="PROSITE" id="PS50109"/>
    </source>
</evidence>
<dbReference type="SMART" id="SM00387">
    <property type="entry name" value="HATPase_c"/>
    <property type="match status" value="1"/>
</dbReference>
<feature type="transmembrane region" description="Helical" evidence="5">
    <location>
        <begin position="151"/>
        <end position="170"/>
    </location>
</feature>
<keyword evidence="8" id="KW-1185">Reference proteome</keyword>
<dbReference type="GO" id="GO:0046983">
    <property type="term" value="F:protein dimerization activity"/>
    <property type="evidence" value="ECO:0007669"/>
    <property type="project" value="InterPro"/>
</dbReference>
<dbReference type="PANTHER" id="PTHR24421">
    <property type="entry name" value="NITRATE/NITRITE SENSOR PROTEIN NARX-RELATED"/>
    <property type="match status" value="1"/>
</dbReference>
<evidence type="ECO:0000256" key="3">
    <source>
        <dbReference type="ARBA" id="ARBA00023012"/>
    </source>
</evidence>
<dbReference type="Gene3D" id="1.20.5.1930">
    <property type="match status" value="1"/>
</dbReference>
<evidence type="ECO:0000313" key="7">
    <source>
        <dbReference type="EMBL" id="GGL09839.1"/>
    </source>
</evidence>
<dbReference type="PIRSF" id="PIRSF037434">
    <property type="entry name" value="STHK_ChrS"/>
    <property type="match status" value="1"/>
</dbReference>
<dbReference type="Gene3D" id="3.30.565.10">
    <property type="entry name" value="Histidine kinase-like ATPase, C-terminal domain"/>
    <property type="match status" value="1"/>
</dbReference>
<keyword evidence="5" id="KW-0812">Transmembrane</keyword>
<accession>A0A8J3C2Y3</accession>
<keyword evidence="1" id="KW-0808">Transferase</keyword>
<dbReference type="AlphaFoldDB" id="A0A8J3C2Y3"/>
<keyword evidence="5" id="KW-1133">Transmembrane helix</keyword>
<reference evidence="7" key="1">
    <citation type="journal article" date="2014" name="Int. J. Syst. Evol. Microbiol.">
        <title>Complete genome sequence of Corynebacterium casei LMG S-19264T (=DSM 44701T), isolated from a smear-ripened cheese.</title>
        <authorList>
            <consortium name="US DOE Joint Genome Institute (JGI-PGF)"/>
            <person name="Walter F."/>
            <person name="Albersmeier A."/>
            <person name="Kalinowski J."/>
            <person name="Ruckert C."/>
        </authorList>
    </citation>
    <scope>NUCLEOTIDE SEQUENCE</scope>
    <source>
        <strain evidence="7">CGMCC 4.7299</strain>
    </source>
</reference>
<dbReference type="Pfam" id="PF07730">
    <property type="entry name" value="HisKA_3"/>
    <property type="match status" value="1"/>
</dbReference>
<feature type="transmembrane region" description="Helical" evidence="5">
    <location>
        <begin position="80"/>
        <end position="99"/>
    </location>
</feature>
<dbReference type="Proteomes" id="UP000656042">
    <property type="component" value="Unassembled WGS sequence"/>
</dbReference>
<dbReference type="SUPFAM" id="SSF55874">
    <property type="entry name" value="ATPase domain of HSP90 chaperone/DNA topoisomerase II/histidine kinase"/>
    <property type="match status" value="1"/>
</dbReference>
<dbReference type="InterPro" id="IPR050482">
    <property type="entry name" value="Sensor_HK_TwoCompSys"/>
</dbReference>
<feature type="coiled-coil region" evidence="4">
    <location>
        <begin position="181"/>
        <end position="208"/>
    </location>
</feature>
<organism evidence="7 8">
    <name type="scientific">Mangrovihabitans endophyticus</name>
    <dbReference type="NCBI Taxonomy" id="1751298"/>
    <lineage>
        <taxon>Bacteria</taxon>
        <taxon>Bacillati</taxon>
        <taxon>Actinomycetota</taxon>
        <taxon>Actinomycetes</taxon>
        <taxon>Micromonosporales</taxon>
        <taxon>Micromonosporaceae</taxon>
        <taxon>Mangrovihabitans</taxon>
    </lineage>
</organism>
<comment type="caution">
    <text evidence="7">The sequence shown here is derived from an EMBL/GenBank/DDBJ whole genome shotgun (WGS) entry which is preliminary data.</text>
</comment>
<dbReference type="InterPro" id="IPR005467">
    <property type="entry name" value="His_kinase_dom"/>
</dbReference>
<evidence type="ECO:0000313" key="8">
    <source>
        <dbReference type="Proteomes" id="UP000656042"/>
    </source>
</evidence>
<dbReference type="GO" id="GO:0016020">
    <property type="term" value="C:membrane"/>
    <property type="evidence" value="ECO:0007669"/>
    <property type="project" value="InterPro"/>
</dbReference>
<keyword evidence="3" id="KW-0902">Two-component regulatory system</keyword>
<dbReference type="PANTHER" id="PTHR24421:SF62">
    <property type="entry name" value="SENSORY TRANSDUCTION HISTIDINE KINASE"/>
    <property type="match status" value="1"/>
</dbReference>
<evidence type="ECO:0000256" key="5">
    <source>
        <dbReference type="SAM" id="Phobius"/>
    </source>
</evidence>
<proteinExistence type="predicted"/>
<evidence type="ECO:0000256" key="4">
    <source>
        <dbReference type="SAM" id="Coils"/>
    </source>
</evidence>
<dbReference type="CDD" id="cd16917">
    <property type="entry name" value="HATPase_UhpB-NarQ-NarX-like"/>
    <property type="match status" value="1"/>
</dbReference>
<evidence type="ECO:0000256" key="2">
    <source>
        <dbReference type="ARBA" id="ARBA00022777"/>
    </source>
</evidence>
<evidence type="ECO:0000256" key="1">
    <source>
        <dbReference type="ARBA" id="ARBA00022679"/>
    </source>
</evidence>
<dbReference type="EMBL" id="BMMX01000033">
    <property type="protein sequence ID" value="GGL09839.1"/>
    <property type="molecule type" value="Genomic_DNA"/>
</dbReference>
<dbReference type="PROSITE" id="PS50109">
    <property type="entry name" value="HIS_KIN"/>
    <property type="match status" value="1"/>
</dbReference>
<keyword evidence="5" id="KW-0472">Membrane</keyword>
<dbReference type="InterPro" id="IPR017205">
    <property type="entry name" value="Sig_transdc_His_kinase_ChrS"/>
</dbReference>
<dbReference type="Pfam" id="PF02518">
    <property type="entry name" value="HATPase_c"/>
    <property type="match status" value="1"/>
</dbReference>